<evidence type="ECO:0000259" key="4">
    <source>
        <dbReference type="Pfam" id="PF12464"/>
    </source>
</evidence>
<dbReference type="EMBL" id="NQIK02000003">
    <property type="protein sequence ID" value="KAF7573832.1"/>
    <property type="molecule type" value="Genomic_DNA"/>
</dbReference>
<dbReference type="AlphaFoldDB" id="A0A834VTQ4"/>
<evidence type="ECO:0000313" key="5">
    <source>
        <dbReference type="EMBL" id="KAF7573832.1"/>
    </source>
</evidence>
<evidence type="ECO:0000313" key="6">
    <source>
        <dbReference type="Proteomes" id="UP000245464"/>
    </source>
</evidence>
<accession>A0A834VTQ4</accession>
<dbReference type="Proteomes" id="UP000245464">
    <property type="component" value="Chromosome 3"/>
</dbReference>
<organism evidence="5 6">
    <name type="scientific">Pyrenophora tritici-repentis</name>
    <dbReference type="NCBI Taxonomy" id="45151"/>
    <lineage>
        <taxon>Eukaryota</taxon>
        <taxon>Fungi</taxon>
        <taxon>Dikarya</taxon>
        <taxon>Ascomycota</taxon>
        <taxon>Pezizomycotina</taxon>
        <taxon>Dothideomycetes</taxon>
        <taxon>Pleosporomycetidae</taxon>
        <taxon>Pleosporales</taxon>
        <taxon>Pleosporineae</taxon>
        <taxon>Pleosporaceae</taxon>
        <taxon>Pyrenophora</taxon>
    </lineage>
</organism>
<dbReference type="Pfam" id="PF12464">
    <property type="entry name" value="Mac"/>
    <property type="match status" value="1"/>
</dbReference>
<comment type="caution">
    <text evidence="5">The sequence shown here is derived from an EMBL/GenBank/DDBJ whole genome shotgun (WGS) entry which is preliminary data.</text>
</comment>
<dbReference type="RefSeq" id="XP_065963703.1">
    <property type="nucleotide sequence ID" value="XM_066106765.1"/>
</dbReference>
<sequence length="200" mass="22274">MRLVHGLVAAYPRFSGCNKLYTSCREPTRSNSQRVEGARVQSKPDGKKEREASAPNTLCNSGDEPQRVSHLKHAAPFPAQDFRPSVTNYDRAHWHDRYLAQPQGCSLPTSYPRTVANDRYQTSQQLCQPKTAPLTSAGPAPQQARCIPARALKTEKEKMLDGESFFQYDEQLVAERAQCTGAIYNFNSTANPSVVVTWGD</sequence>
<feature type="domain" description="Maltose/galactoside acetyltransferase" evidence="4">
    <location>
        <begin position="158"/>
        <end position="189"/>
    </location>
</feature>
<protein>
    <recommendedName>
        <fullName evidence="4">Maltose/galactoside acetyltransferase domain-containing protein</fullName>
    </recommendedName>
</protein>
<comment type="similarity">
    <text evidence="1">Belongs to the transferase hexapeptide repeat family.</text>
</comment>
<name>A0A834VTQ4_9PLEO</name>
<feature type="region of interest" description="Disordered" evidence="3">
    <location>
        <begin position="28"/>
        <end position="67"/>
    </location>
</feature>
<gene>
    <name evidence="5" type="ORF">PtrM4_087370</name>
</gene>
<dbReference type="InterPro" id="IPR024688">
    <property type="entry name" value="Mac_dom"/>
</dbReference>
<evidence type="ECO:0000256" key="2">
    <source>
        <dbReference type="ARBA" id="ARBA00022679"/>
    </source>
</evidence>
<reference evidence="5" key="1">
    <citation type="journal article" date="2018" name="BMC Genomics">
        <title>Comparative genomics of the wheat fungal pathogen Pyrenophora tritici-repentis reveals chromosomal variations and genome plasticity.</title>
        <authorList>
            <person name="Moolhuijzen P."/>
            <person name="See P.T."/>
            <person name="Hane J.K."/>
            <person name="Shi G."/>
            <person name="Liu Z."/>
            <person name="Oliver R.P."/>
            <person name="Moffat C.S."/>
        </authorList>
    </citation>
    <scope>NUCLEOTIDE SEQUENCE [LARGE SCALE GENOMIC DNA]</scope>
    <source>
        <strain evidence="5">M4</strain>
    </source>
</reference>
<dbReference type="GO" id="GO:0016407">
    <property type="term" value="F:acetyltransferase activity"/>
    <property type="evidence" value="ECO:0007669"/>
    <property type="project" value="InterPro"/>
</dbReference>
<proteinExistence type="inferred from homology"/>
<feature type="compositionally biased region" description="Basic and acidic residues" evidence="3">
    <location>
        <begin position="42"/>
        <end position="52"/>
    </location>
</feature>
<evidence type="ECO:0000256" key="1">
    <source>
        <dbReference type="ARBA" id="ARBA00007274"/>
    </source>
</evidence>
<dbReference type="GeneID" id="90956152"/>
<dbReference type="KEGG" id="ptrr:90956152"/>
<keyword evidence="2" id="KW-0808">Transferase</keyword>
<evidence type="ECO:0000256" key="3">
    <source>
        <dbReference type="SAM" id="MobiDB-lite"/>
    </source>
</evidence>